<sequence length="562" mass="63789">MSWLQINTDVSKALAQDKEMKRKLTSIYDTFIDELKQLPSDVGASLETEFGDVRSKLIINRDRLRKMDCTIVVAGETSAGKTSFLNLLLEKDVLPSCHLAATSIICRIHPIPPASKRYFEVHFAGKKFKKYTVSDRDDDDMIAMLKNEVTCRDAKYDGAIVDLYWQIPLLGENYHVTIVDTPGVGENEPMSEKLYKFLPNATAFVYILNSANAGGVQEDKLIQIFRKIYEIEGLEDLFRMDPRCVLFVCNKWDSVDERCRETSTTQQQVWDDTLPKLEKYIQRRNFPLEKNLFKMSTLQARRYLDSDMGYSETYQQVLGGLGRLVVASQVEHSNRHFWWISTICLCHSAAATTGGRAHCFSPDNQLEVLREMDVAKIDRSQLKRPAEDKAMRAGRFRTDAGFSSTDHHAFAALIIINIDIDTITNNIKSPACIGGVSSMEREREREREREGERKKKKHGLQPLAQNSATKDESRGIISTMGITVGQSIGRRRINARKRGTYTSDNGTKPEDLGGEEVTQGICLAFILLSKKGYLKLGHPNENKQGITLHRFKRKAEEILTEE</sequence>
<dbReference type="PANTHER" id="PTHR26392">
    <property type="entry name" value="MITOGEN-ACTIVATED PROTEIN KINASE KINASE KINASE 7-RELATED"/>
    <property type="match status" value="1"/>
</dbReference>
<evidence type="ECO:0000313" key="4">
    <source>
        <dbReference type="Proteomes" id="UP000828390"/>
    </source>
</evidence>
<evidence type="ECO:0000256" key="1">
    <source>
        <dbReference type="SAM" id="MobiDB-lite"/>
    </source>
</evidence>
<evidence type="ECO:0000313" key="3">
    <source>
        <dbReference type="EMBL" id="KAH3735009.1"/>
    </source>
</evidence>
<reference evidence="3" key="1">
    <citation type="journal article" date="2019" name="bioRxiv">
        <title>The Genome of the Zebra Mussel, Dreissena polymorpha: A Resource for Invasive Species Research.</title>
        <authorList>
            <person name="McCartney M.A."/>
            <person name="Auch B."/>
            <person name="Kono T."/>
            <person name="Mallez S."/>
            <person name="Zhang Y."/>
            <person name="Obille A."/>
            <person name="Becker A."/>
            <person name="Abrahante J.E."/>
            <person name="Garbe J."/>
            <person name="Badalamenti J.P."/>
            <person name="Herman A."/>
            <person name="Mangelson H."/>
            <person name="Liachko I."/>
            <person name="Sullivan S."/>
            <person name="Sone E.D."/>
            <person name="Koren S."/>
            <person name="Silverstein K.A.T."/>
            <person name="Beckman K.B."/>
            <person name="Gohl D.M."/>
        </authorList>
    </citation>
    <scope>NUCLEOTIDE SEQUENCE</scope>
    <source>
        <strain evidence="3">Duluth1</strain>
        <tissue evidence="3">Whole animal</tissue>
    </source>
</reference>
<dbReference type="InterPro" id="IPR027417">
    <property type="entry name" value="P-loop_NTPase"/>
</dbReference>
<dbReference type="PANTHER" id="PTHR26392:SF92">
    <property type="entry name" value="PROTEIN KINASE DOMAIN-CONTAINING PROTEIN"/>
    <property type="match status" value="1"/>
</dbReference>
<organism evidence="3 4">
    <name type="scientific">Dreissena polymorpha</name>
    <name type="common">Zebra mussel</name>
    <name type="synonym">Mytilus polymorpha</name>
    <dbReference type="NCBI Taxonomy" id="45954"/>
    <lineage>
        <taxon>Eukaryota</taxon>
        <taxon>Metazoa</taxon>
        <taxon>Spiralia</taxon>
        <taxon>Lophotrochozoa</taxon>
        <taxon>Mollusca</taxon>
        <taxon>Bivalvia</taxon>
        <taxon>Autobranchia</taxon>
        <taxon>Heteroconchia</taxon>
        <taxon>Euheterodonta</taxon>
        <taxon>Imparidentia</taxon>
        <taxon>Neoheterodontei</taxon>
        <taxon>Myida</taxon>
        <taxon>Dreissenoidea</taxon>
        <taxon>Dreissenidae</taxon>
        <taxon>Dreissena</taxon>
    </lineage>
</organism>
<reference evidence="3" key="2">
    <citation type="submission" date="2020-11" db="EMBL/GenBank/DDBJ databases">
        <authorList>
            <person name="McCartney M.A."/>
            <person name="Auch B."/>
            <person name="Kono T."/>
            <person name="Mallez S."/>
            <person name="Becker A."/>
            <person name="Gohl D.M."/>
            <person name="Silverstein K.A.T."/>
            <person name="Koren S."/>
            <person name="Bechman K.B."/>
            <person name="Herman A."/>
            <person name="Abrahante J.E."/>
            <person name="Garbe J."/>
        </authorList>
    </citation>
    <scope>NUCLEOTIDE SEQUENCE</scope>
    <source>
        <strain evidence="3">Duluth1</strain>
        <tissue evidence="3">Whole animal</tissue>
    </source>
</reference>
<protein>
    <recommendedName>
        <fullName evidence="2">Dynamin N-terminal domain-containing protein</fullName>
    </recommendedName>
</protein>
<dbReference type="Gene3D" id="3.40.50.300">
    <property type="entry name" value="P-loop containing nucleotide triphosphate hydrolases"/>
    <property type="match status" value="1"/>
</dbReference>
<dbReference type="AlphaFoldDB" id="A0A9D4HW43"/>
<feature type="domain" description="Dynamin N-terminal" evidence="2">
    <location>
        <begin position="71"/>
        <end position="212"/>
    </location>
</feature>
<keyword evidence="4" id="KW-1185">Reference proteome</keyword>
<feature type="compositionally biased region" description="Basic and acidic residues" evidence="1">
    <location>
        <begin position="439"/>
        <end position="453"/>
    </location>
</feature>
<dbReference type="Pfam" id="PF00350">
    <property type="entry name" value="Dynamin_N"/>
    <property type="match status" value="1"/>
</dbReference>
<gene>
    <name evidence="3" type="ORF">DPMN_041469</name>
</gene>
<dbReference type="EMBL" id="JAIWYP010000011">
    <property type="protein sequence ID" value="KAH3735009.1"/>
    <property type="molecule type" value="Genomic_DNA"/>
</dbReference>
<name>A0A9D4HW43_DREPO</name>
<feature type="region of interest" description="Disordered" evidence="1">
    <location>
        <begin position="436"/>
        <end position="472"/>
    </location>
</feature>
<comment type="caution">
    <text evidence="3">The sequence shown here is derived from an EMBL/GenBank/DDBJ whole genome shotgun (WGS) entry which is preliminary data.</text>
</comment>
<dbReference type="Proteomes" id="UP000828390">
    <property type="component" value="Unassembled WGS sequence"/>
</dbReference>
<evidence type="ECO:0000259" key="2">
    <source>
        <dbReference type="Pfam" id="PF00350"/>
    </source>
</evidence>
<dbReference type="SUPFAM" id="SSF52540">
    <property type="entry name" value="P-loop containing nucleoside triphosphate hydrolases"/>
    <property type="match status" value="1"/>
</dbReference>
<proteinExistence type="predicted"/>
<accession>A0A9D4HW43</accession>
<dbReference type="InterPro" id="IPR045063">
    <property type="entry name" value="Dynamin_N"/>
</dbReference>